<protein>
    <submittedName>
        <fullName evidence="1">Uncharacterized protein</fullName>
    </submittedName>
</protein>
<organism evidence="1 2">
    <name type="scientific">Lacibacter luteus</name>
    <dbReference type="NCBI Taxonomy" id="2508719"/>
    <lineage>
        <taxon>Bacteria</taxon>
        <taxon>Pseudomonadati</taxon>
        <taxon>Bacteroidota</taxon>
        <taxon>Chitinophagia</taxon>
        <taxon>Chitinophagales</taxon>
        <taxon>Chitinophagaceae</taxon>
        <taxon>Lacibacter</taxon>
    </lineage>
</organism>
<dbReference type="AlphaFoldDB" id="A0A4Q1CE00"/>
<dbReference type="RefSeq" id="WP_129132788.1">
    <property type="nucleotide sequence ID" value="NZ_SDHW01000008.1"/>
</dbReference>
<accession>A0A4Q1CE00</accession>
<evidence type="ECO:0000313" key="2">
    <source>
        <dbReference type="Proteomes" id="UP000290204"/>
    </source>
</evidence>
<proteinExistence type="predicted"/>
<comment type="caution">
    <text evidence="1">The sequence shown here is derived from an EMBL/GenBank/DDBJ whole genome shotgun (WGS) entry which is preliminary data.</text>
</comment>
<dbReference type="OrthoDB" id="662986at2"/>
<dbReference type="Proteomes" id="UP000290204">
    <property type="component" value="Unassembled WGS sequence"/>
</dbReference>
<dbReference type="EMBL" id="SDHW01000008">
    <property type="protein sequence ID" value="RXK57864.1"/>
    <property type="molecule type" value="Genomic_DNA"/>
</dbReference>
<keyword evidence="2" id="KW-1185">Reference proteome</keyword>
<gene>
    <name evidence="1" type="ORF">ESA94_20310</name>
</gene>
<name>A0A4Q1CE00_9BACT</name>
<sequence>MIELPFGCYCTDLKVTPKNWQTNKSTIKKEWMIYYRFYDPRFKQEPKFKKGKLVVLKGMNPFTNFPERVSKTREIIQAELDKLKNKGYNPITAKFVSLPVEVSEITPSTPLMEALELGSKRLVIALSTARDIRSILESVREAAYQLRYTDLPVVTVNTTQTNPLPPF</sequence>
<reference evidence="1 2" key="1">
    <citation type="submission" date="2019-01" db="EMBL/GenBank/DDBJ databases">
        <title>Lacibacter sp. strain TTM-7.</title>
        <authorList>
            <person name="Chen W.-M."/>
        </authorList>
    </citation>
    <scope>NUCLEOTIDE SEQUENCE [LARGE SCALE GENOMIC DNA]</scope>
    <source>
        <strain evidence="1 2">TTM-7</strain>
    </source>
</reference>
<evidence type="ECO:0000313" key="1">
    <source>
        <dbReference type="EMBL" id="RXK57864.1"/>
    </source>
</evidence>